<dbReference type="NCBIfam" id="TIGR00032">
    <property type="entry name" value="argG"/>
    <property type="match status" value="1"/>
</dbReference>
<feature type="binding site" evidence="9">
    <location>
        <position position="267"/>
    </location>
    <ligand>
        <name>L-citrulline</name>
        <dbReference type="ChEBI" id="CHEBI:57743"/>
    </ligand>
</feature>
<feature type="binding site" evidence="9">
    <location>
        <position position="121"/>
    </location>
    <ligand>
        <name>ATP</name>
        <dbReference type="ChEBI" id="CHEBI:30616"/>
    </ligand>
</feature>
<dbReference type="NCBIfam" id="NF001770">
    <property type="entry name" value="PRK00509.1"/>
    <property type="match status" value="1"/>
</dbReference>
<dbReference type="RefSeq" id="WP_155139931.1">
    <property type="nucleotide sequence ID" value="NZ_BMGZ01000002.1"/>
</dbReference>
<reference evidence="12" key="1">
    <citation type="journal article" date="2014" name="Int. J. Syst. Evol. Microbiol.">
        <title>Complete genome sequence of Corynebacterium casei LMG S-19264T (=DSM 44701T), isolated from a smear-ripened cheese.</title>
        <authorList>
            <consortium name="US DOE Joint Genome Institute (JGI-PGF)"/>
            <person name="Walter F."/>
            <person name="Albersmeier A."/>
            <person name="Kalinowski J."/>
            <person name="Ruckert C."/>
        </authorList>
    </citation>
    <scope>NUCLEOTIDE SEQUENCE</scope>
    <source>
        <strain evidence="12">CGMCC 1.14984</strain>
    </source>
</reference>
<dbReference type="Proteomes" id="UP000621856">
    <property type="component" value="Unassembled WGS sequence"/>
</dbReference>
<feature type="binding site" evidence="9">
    <location>
        <position position="131"/>
    </location>
    <ligand>
        <name>L-citrulline</name>
        <dbReference type="ChEBI" id="CHEBI:57743"/>
    </ligand>
</feature>
<dbReference type="InterPro" id="IPR014729">
    <property type="entry name" value="Rossmann-like_a/b/a_fold"/>
</dbReference>
<dbReference type="EMBL" id="VCJR02000002">
    <property type="protein sequence ID" value="NHK28158.1"/>
    <property type="molecule type" value="Genomic_DNA"/>
</dbReference>
<evidence type="ECO:0000313" key="13">
    <source>
        <dbReference type="EMBL" id="NHK28158.1"/>
    </source>
</evidence>
<keyword evidence="15" id="KW-1185">Reference proteome</keyword>
<comment type="pathway">
    <text evidence="1 9">Amino-acid biosynthesis; L-arginine biosynthesis; L-arginine from L-ornithine and carbamoyl phosphate: step 2/3.</text>
</comment>
<evidence type="ECO:0000313" key="14">
    <source>
        <dbReference type="Proteomes" id="UP000621856"/>
    </source>
</evidence>
<feature type="binding site" evidence="9">
    <location>
        <position position="279"/>
    </location>
    <ligand>
        <name>L-citrulline</name>
        <dbReference type="ChEBI" id="CHEBI:57743"/>
    </ligand>
</feature>
<dbReference type="Pfam" id="PF20979">
    <property type="entry name" value="Arginosuc_syn_C"/>
    <property type="match status" value="1"/>
</dbReference>
<dbReference type="InterPro" id="IPR024074">
    <property type="entry name" value="AS_cat/multimer_dom_body"/>
</dbReference>
<dbReference type="PROSITE" id="PS00564">
    <property type="entry name" value="ARGININOSUCCIN_SYN_1"/>
    <property type="match status" value="1"/>
</dbReference>
<dbReference type="GO" id="GO:0005737">
    <property type="term" value="C:cytoplasm"/>
    <property type="evidence" value="ECO:0007669"/>
    <property type="project" value="UniProtKB-SubCell"/>
</dbReference>
<dbReference type="FunFam" id="3.90.1260.10:FF:000007">
    <property type="entry name" value="Argininosuccinate synthase"/>
    <property type="match status" value="1"/>
</dbReference>
<keyword evidence="6 9" id="KW-0028">Amino-acid biosynthesis</keyword>
<dbReference type="PROSITE" id="PS00565">
    <property type="entry name" value="ARGININOSUCCIN_SYN_2"/>
    <property type="match status" value="1"/>
</dbReference>
<dbReference type="InterPro" id="IPR048268">
    <property type="entry name" value="Arginosuc_syn_C"/>
</dbReference>
<reference evidence="13 15" key="2">
    <citation type="submission" date="2020-02" db="EMBL/GenBank/DDBJ databases">
        <title>Genome sequence of Parvularcula flava strain NH6-79.</title>
        <authorList>
            <person name="Abdul Karim M.H."/>
            <person name="Lam M.Q."/>
            <person name="Chen S.J."/>
            <person name="Yahya A."/>
            <person name="Shahir S."/>
            <person name="Shamsir M.S."/>
            <person name="Chong C.S."/>
        </authorList>
    </citation>
    <scope>NUCLEOTIDE SEQUENCE [LARGE SCALE GENOMIC DNA]</scope>
    <source>
        <strain evidence="13 15">NH6-79</strain>
    </source>
</reference>
<feature type="binding site" evidence="9">
    <location>
        <begin position="13"/>
        <end position="21"/>
    </location>
    <ligand>
        <name>ATP</name>
        <dbReference type="ChEBI" id="CHEBI:30616"/>
    </ligand>
</feature>
<keyword evidence="8 9" id="KW-0067">ATP-binding</keyword>
<feature type="binding site" evidence="9">
    <location>
        <position position="191"/>
    </location>
    <ligand>
        <name>L-citrulline</name>
        <dbReference type="ChEBI" id="CHEBI:57743"/>
    </ligand>
</feature>
<proteinExistence type="inferred from homology"/>
<keyword evidence="4 9" id="KW-0055">Arginine biosynthesis</keyword>
<evidence type="ECO:0000256" key="5">
    <source>
        <dbReference type="ARBA" id="ARBA00022598"/>
    </source>
</evidence>
<dbReference type="FunFam" id="3.40.50.620:FF:000019">
    <property type="entry name" value="Argininosuccinate synthase"/>
    <property type="match status" value="1"/>
</dbReference>
<dbReference type="PANTHER" id="PTHR11587">
    <property type="entry name" value="ARGININOSUCCINATE SYNTHASE"/>
    <property type="match status" value="1"/>
</dbReference>
<dbReference type="Gene3D" id="3.40.50.620">
    <property type="entry name" value="HUPs"/>
    <property type="match status" value="1"/>
</dbReference>
<dbReference type="InterPro" id="IPR048267">
    <property type="entry name" value="Arginosuc_syn_N"/>
</dbReference>
<dbReference type="InterPro" id="IPR023434">
    <property type="entry name" value="Arginosuc_synth_type_1_subfam"/>
</dbReference>
<dbReference type="Pfam" id="PF00764">
    <property type="entry name" value="Arginosuc_synth"/>
    <property type="match status" value="1"/>
</dbReference>
<keyword evidence="7 9" id="KW-0547">Nucleotide-binding</keyword>
<dbReference type="GO" id="GO:0000050">
    <property type="term" value="P:urea cycle"/>
    <property type="evidence" value="ECO:0007669"/>
    <property type="project" value="TreeGrafter"/>
</dbReference>
<dbReference type="GO" id="GO:0006526">
    <property type="term" value="P:L-arginine biosynthetic process"/>
    <property type="evidence" value="ECO:0007669"/>
    <property type="project" value="UniProtKB-UniRule"/>
</dbReference>
<comment type="subunit">
    <text evidence="2 9">Homotetramer.</text>
</comment>
<comment type="similarity">
    <text evidence="9">Belongs to the argininosuccinate synthase family. Type 1 subfamily.</text>
</comment>
<dbReference type="GO" id="GO:0000053">
    <property type="term" value="P:argininosuccinate metabolic process"/>
    <property type="evidence" value="ECO:0007669"/>
    <property type="project" value="TreeGrafter"/>
</dbReference>
<comment type="subcellular location">
    <subcellularLocation>
        <location evidence="9">Cytoplasm</location>
    </subcellularLocation>
</comment>
<feature type="binding site" evidence="9">
    <location>
        <position position="127"/>
    </location>
    <ligand>
        <name>L-aspartate</name>
        <dbReference type="ChEBI" id="CHEBI:29991"/>
    </ligand>
</feature>
<feature type="binding site" evidence="9">
    <location>
        <position position="96"/>
    </location>
    <ligand>
        <name>L-citrulline</name>
        <dbReference type="ChEBI" id="CHEBI:57743"/>
    </ligand>
</feature>
<evidence type="ECO:0000259" key="10">
    <source>
        <dbReference type="Pfam" id="PF00764"/>
    </source>
</evidence>
<gene>
    <name evidence="9 12" type="primary">argG</name>
    <name evidence="13" type="ORF">FF098_009610</name>
    <name evidence="12" type="ORF">GCM10011355_19350</name>
</gene>
<dbReference type="InterPro" id="IPR018223">
    <property type="entry name" value="Arginosuc_synth_CS"/>
</dbReference>
<evidence type="ECO:0000256" key="6">
    <source>
        <dbReference type="ARBA" id="ARBA00022605"/>
    </source>
</evidence>
<evidence type="ECO:0000256" key="8">
    <source>
        <dbReference type="ARBA" id="ARBA00022840"/>
    </source>
</evidence>
<evidence type="ECO:0000256" key="4">
    <source>
        <dbReference type="ARBA" id="ARBA00022571"/>
    </source>
</evidence>
<comment type="caution">
    <text evidence="12">The sequence shown here is derived from an EMBL/GenBank/DDBJ whole genome shotgun (WGS) entry which is preliminary data.</text>
</comment>
<feature type="binding site" evidence="9">
    <location>
        <position position="123"/>
    </location>
    <ligand>
        <name>L-aspartate</name>
        <dbReference type="ChEBI" id="CHEBI:29991"/>
    </ligand>
</feature>
<reference evidence="12" key="3">
    <citation type="submission" date="2020-09" db="EMBL/GenBank/DDBJ databases">
        <authorList>
            <person name="Sun Q."/>
            <person name="Zhou Y."/>
        </authorList>
    </citation>
    <scope>NUCLEOTIDE SEQUENCE</scope>
    <source>
        <strain evidence="12">CGMCC 1.14984</strain>
    </source>
</reference>
<dbReference type="Gene3D" id="1.20.5.470">
    <property type="entry name" value="Single helix bin"/>
    <property type="match status" value="1"/>
</dbReference>
<protein>
    <recommendedName>
        <fullName evidence="3 9">Argininosuccinate synthase</fullName>
        <ecNumber evidence="3 9">6.3.4.5</ecNumber>
    </recommendedName>
    <alternativeName>
        <fullName evidence="9">Citrulline--aspartate ligase</fullName>
    </alternativeName>
</protein>
<dbReference type="GO" id="GO:0004055">
    <property type="term" value="F:argininosuccinate synthase activity"/>
    <property type="evidence" value="ECO:0007669"/>
    <property type="project" value="UniProtKB-UniRule"/>
</dbReference>
<accession>A0A8J3A2K1</accession>
<evidence type="ECO:0000313" key="15">
    <source>
        <dbReference type="Proteomes" id="UP000818603"/>
    </source>
</evidence>
<evidence type="ECO:0000256" key="2">
    <source>
        <dbReference type="ARBA" id="ARBA00011881"/>
    </source>
</evidence>
<evidence type="ECO:0000256" key="3">
    <source>
        <dbReference type="ARBA" id="ARBA00012286"/>
    </source>
</evidence>
<name>A0A8J3A2K1_9PROT</name>
<dbReference type="PANTHER" id="PTHR11587:SF2">
    <property type="entry name" value="ARGININOSUCCINATE SYNTHASE"/>
    <property type="match status" value="1"/>
</dbReference>
<dbReference type="EC" id="6.3.4.5" evidence="3 9"/>
<dbReference type="Gene3D" id="3.90.1260.10">
    <property type="entry name" value="Argininosuccinate synthetase, chain A, domain 2"/>
    <property type="match status" value="1"/>
</dbReference>
<organism evidence="12 14">
    <name type="scientific">Aquisalinus luteolus</name>
    <dbReference type="NCBI Taxonomy" id="1566827"/>
    <lineage>
        <taxon>Bacteria</taxon>
        <taxon>Pseudomonadati</taxon>
        <taxon>Pseudomonadota</taxon>
        <taxon>Alphaproteobacteria</taxon>
        <taxon>Parvularculales</taxon>
        <taxon>Parvularculaceae</taxon>
        <taxon>Aquisalinus</taxon>
    </lineage>
</organism>
<dbReference type="InterPro" id="IPR001518">
    <property type="entry name" value="Arginosuc_synth"/>
</dbReference>
<feature type="domain" description="Arginosuccinate synthase C-terminal" evidence="11">
    <location>
        <begin position="181"/>
        <end position="399"/>
    </location>
</feature>
<feature type="domain" description="Arginosuccinate synthase-like N-terminal" evidence="10">
    <location>
        <begin position="9"/>
        <end position="170"/>
    </location>
</feature>
<feature type="binding site" evidence="9">
    <location>
        <position position="127"/>
    </location>
    <ligand>
        <name>L-citrulline</name>
        <dbReference type="ChEBI" id="CHEBI:57743"/>
    </ligand>
</feature>
<dbReference type="UniPathway" id="UPA00068">
    <property type="reaction ID" value="UER00113"/>
</dbReference>
<evidence type="ECO:0000313" key="12">
    <source>
        <dbReference type="EMBL" id="GGH97640.1"/>
    </source>
</evidence>
<evidence type="ECO:0000256" key="7">
    <source>
        <dbReference type="ARBA" id="ARBA00022741"/>
    </source>
</evidence>
<keyword evidence="9" id="KW-0963">Cytoplasm</keyword>
<evidence type="ECO:0000256" key="9">
    <source>
        <dbReference type="HAMAP-Rule" id="MF_00005"/>
    </source>
</evidence>
<dbReference type="EMBL" id="BMGZ01000002">
    <property type="protein sequence ID" value="GGH97640.1"/>
    <property type="molecule type" value="Genomic_DNA"/>
</dbReference>
<evidence type="ECO:0000259" key="11">
    <source>
        <dbReference type="Pfam" id="PF20979"/>
    </source>
</evidence>
<dbReference type="CDD" id="cd01999">
    <property type="entry name" value="ASS"/>
    <property type="match status" value="1"/>
</dbReference>
<dbReference type="AlphaFoldDB" id="A0A8J3A2K1"/>
<dbReference type="SUPFAM" id="SSF69864">
    <property type="entry name" value="Argininosuccinate synthetase, C-terminal domain"/>
    <property type="match status" value="1"/>
</dbReference>
<dbReference type="Proteomes" id="UP000818603">
    <property type="component" value="Unassembled WGS sequence"/>
</dbReference>
<dbReference type="SUPFAM" id="SSF52402">
    <property type="entry name" value="Adenine nucleotide alpha hydrolases-like"/>
    <property type="match status" value="1"/>
</dbReference>
<feature type="binding site" evidence="9">
    <location>
        <position position="128"/>
    </location>
    <ligand>
        <name>L-aspartate</name>
        <dbReference type="ChEBI" id="CHEBI:29991"/>
    </ligand>
</feature>
<comment type="catalytic activity">
    <reaction evidence="9">
        <text>L-citrulline + L-aspartate + ATP = 2-(N(omega)-L-arginino)succinate + AMP + diphosphate + H(+)</text>
        <dbReference type="Rhea" id="RHEA:10932"/>
        <dbReference type="ChEBI" id="CHEBI:15378"/>
        <dbReference type="ChEBI" id="CHEBI:29991"/>
        <dbReference type="ChEBI" id="CHEBI:30616"/>
        <dbReference type="ChEBI" id="CHEBI:33019"/>
        <dbReference type="ChEBI" id="CHEBI:57472"/>
        <dbReference type="ChEBI" id="CHEBI:57743"/>
        <dbReference type="ChEBI" id="CHEBI:456215"/>
        <dbReference type="EC" id="6.3.4.5"/>
    </reaction>
</comment>
<feature type="binding site" evidence="9">
    <location>
        <position position="40"/>
    </location>
    <ligand>
        <name>ATP</name>
        <dbReference type="ChEBI" id="CHEBI:30616"/>
    </ligand>
</feature>
<feature type="binding site" evidence="9">
    <location>
        <position position="91"/>
    </location>
    <ligand>
        <name>L-citrulline</name>
        <dbReference type="ChEBI" id="CHEBI:57743"/>
    </ligand>
</feature>
<evidence type="ECO:0000256" key="1">
    <source>
        <dbReference type="ARBA" id="ARBA00004967"/>
    </source>
</evidence>
<dbReference type="HAMAP" id="MF_00005">
    <property type="entry name" value="Arg_succ_synth_type1"/>
    <property type="match status" value="1"/>
</dbReference>
<dbReference type="GO" id="GO:0005524">
    <property type="term" value="F:ATP binding"/>
    <property type="evidence" value="ECO:0007669"/>
    <property type="project" value="UniProtKB-UniRule"/>
</dbReference>
<sequence length="405" mass="44601">MPKRANINKVVLAYSGGLDTSVILKWLQAEYECEVVTFTADLGQGEELEPARKKAEMLGIKDIYIEDLREEFVRDFVFPMFRANAVYEGLYLLGTSIARPLISKRLVEIAAETGADAIAHGATGKGNDQVRFELAAYALNPDIKVIAPWREWDLTSRTKLIEYAEAHQVPVPKDKRGESPFSVDANLLHTSSEGKVLEDPAEPAPDYVYSRTVDPVDAPDTPEVIEIGFKAGDPVSINGEEMSPATLLTALNEYGRKHGVGRLDLVENRFVGMKSRGIYETPGGTILLAAHRGIEQITLDRGAAHLKDELMPKYAELIYNGFWFSPERDMLQAAIDASQTHVEGSVTIQLYKGSANVIGRSSLKSLYSEAHVTFEEDAGAYDQKDAAGFIRLNALRLKLLGKRGG</sequence>
<keyword evidence="5 9" id="KW-0436">Ligase</keyword>
<feature type="binding site" evidence="9">
    <location>
        <position position="182"/>
    </location>
    <ligand>
        <name>L-citrulline</name>
        <dbReference type="ChEBI" id="CHEBI:57743"/>
    </ligand>
</feature>